<dbReference type="Proteomes" id="UP000650833">
    <property type="component" value="Unassembled WGS sequence"/>
</dbReference>
<feature type="compositionally biased region" description="Polar residues" evidence="1">
    <location>
        <begin position="1"/>
        <end position="12"/>
    </location>
</feature>
<dbReference type="SUPFAM" id="SSF53335">
    <property type="entry name" value="S-adenosyl-L-methionine-dependent methyltransferases"/>
    <property type="match status" value="1"/>
</dbReference>
<dbReference type="InterPro" id="IPR029063">
    <property type="entry name" value="SAM-dependent_MTases_sf"/>
</dbReference>
<dbReference type="EMBL" id="JAEPRC010000341">
    <property type="protein sequence ID" value="KAG2199745.1"/>
    <property type="molecule type" value="Genomic_DNA"/>
</dbReference>
<dbReference type="CDD" id="cd02440">
    <property type="entry name" value="AdoMet_MTases"/>
    <property type="match status" value="1"/>
</dbReference>
<dbReference type="OrthoDB" id="2013972at2759"/>
<comment type="caution">
    <text evidence="2">The sequence shown here is derived from an EMBL/GenBank/DDBJ whole genome shotgun (WGS) entry which is preliminary data.</text>
</comment>
<dbReference type="GO" id="GO:0008168">
    <property type="term" value="F:methyltransferase activity"/>
    <property type="evidence" value="ECO:0007669"/>
    <property type="project" value="TreeGrafter"/>
</dbReference>
<reference evidence="2" key="1">
    <citation type="submission" date="2020-12" db="EMBL/GenBank/DDBJ databases">
        <title>Metabolic potential, ecology and presence of endohyphal bacteria is reflected in genomic diversity of Mucoromycotina.</title>
        <authorList>
            <person name="Muszewska A."/>
            <person name="Okrasinska A."/>
            <person name="Steczkiewicz K."/>
            <person name="Drgas O."/>
            <person name="Orlowska M."/>
            <person name="Perlinska-Lenart U."/>
            <person name="Aleksandrzak-Piekarczyk T."/>
            <person name="Szatraj K."/>
            <person name="Zielenkiewicz U."/>
            <person name="Pilsyk S."/>
            <person name="Malc E."/>
            <person name="Mieczkowski P."/>
            <person name="Kruszewska J.S."/>
            <person name="Biernat P."/>
            <person name="Pawlowska J."/>
        </authorList>
    </citation>
    <scope>NUCLEOTIDE SEQUENCE</scope>
    <source>
        <strain evidence="2">CBS 226.32</strain>
    </source>
</reference>
<feature type="region of interest" description="Disordered" evidence="1">
    <location>
        <begin position="1"/>
        <end position="59"/>
    </location>
</feature>
<dbReference type="AlphaFoldDB" id="A0A8H7UXT8"/>
<sequence length="491" mass="54345">MGNRHSSVNHKNNITRHRSLEPPKSVTVPVISTSALPTPGLSRSSSKSTSRPPSMIGDVKGCVNKILGKSTSTSDVTLQSYNRSTPRRSFSAPADCFDSSILHSSSNLSVSTTKYCLPTDEKEQDRLTNTHYVLKHCFGDNFSAPVHDLISRSMSVARVSTNITPVIAKDNSSVAPSVISSSSASSIKNNRINHTRVLDIACGSGVWVLEMATNYPHSQFYGIDAACIFPNCIKPPNTTFQQHDLLDADGFPYPDEYFDYIHMRLVYNCFSKSDLKFVLAEINRVLKPGGYVEIRDIDPTIRHPGPITEKTFSDFALRMSELNSVDVTWTSHICEILSSQGELTDICHKKVSIGFGIDGPIATSIENSICDALRSYKNFFMEAHNLSSQECDEKINEIIQESKSYRSYFNYYMGWGRKPLVVKDTIINNNLLVPSTPITIDESTIAPFANTSMTSLTPDTSDCVNAPQLDAVELLMENAFDIVQLTQGYTE</sequence>
<organism evidence="2 3">
    <name type="scientific">Mucor plumbeus</name>
    <dbReference type="NCBI Taxonomy" id="97098"/>
    <lineage>
        <taxon>Eukaryota</taxon>
        <taxon>Fungi</taxon>
        <taxon>Fungi incertae sedis</taxon>
        <taxon>Mucoromycota</taxon>
        <taxon>Mucoromycotina</taxon>
        <taxon>Mucoromycetes</taxon>
        <taxon>Mucorales</taxon>
        <taxon>Mucorineae</taxon>
        <taxon>Mucoraceae</taxon>
        <taxon>Mucor</taxon>
    </lineage>
</organism>
<evidence type="ECO:0000256" key="1">
    <source>
        <dbReference type="SAM" id="MobiDB-lite"/>
    </source>
</evidence>
<evidence type="ECO:0000313" key="2">
    <source>
        <dbReference type="EMBL" id="KAG2199745.1"/>
    </source>
</evidence>
<accession>A0A8H7UXT8</accession>
<keyword evidence="3" id="KW-1185">Reference proteome</keyword>
<name>A0A8H7UXT8_9FUNG</name>
<dbReference type="PANTHER" id="PTHR43591">
    <property type="entry name" value="METHYLTRANSFERASE"/>
    <property type="match status" value="1"/>
</dbReference>
<feature type="compositionally biased region" description="Low complexity" evidence="1">
    <location>
        <begin position="37"/>
        <end position="54"/>
    </location>
</feature>
<proteinExistence type="predicted"/>
<dbReference type="PANTHER" id="PTHR43591:SF105">
    <property type="entry name" value="METHYLTRANSFERASE DOMAIN-CONTAINING PROTEIN-RELATED"/>
    <property type="match status" value="1"/>
</dbReference>
<evidence type="ECO:0000313" key="3">
    <source>
        <dbReference type="Proteomes" id="UP000650833"/>
    </source>
</evidence>
<evidence type="ECO:0008006" key="4">
    <source>
        <dbReference type="Google" id="ProtNLM"/>
    </source>
</evidence>
<gene>
    <name evidence="2" type="ORF">INT46_008686</name>
</gene>
<dbReference type="Gene3D" id="3.40.50.150">
    <property type="entry name" value="Vaccinia Virus protein VP39"/>
    <property type="match status" value="1"/>
</dbReference>
<protein>
    <recommendedName>
        <fullName evidence="4">Methyltransferase domain-containing protein</fullName>
    </recommendedName>
</protein>
<dbReference type="Pfam" id="PF13489">
    <property type="entry name" value="Methyltransf_23"/>
    <property type="match status" value="1"/>
</dbReference>